<dbReference type="InterPro" id="IPR013830">
    <property type="entry name" value="SGNH_hydro"/>
</dbReference>
<dbReference type="OrthoDB" id="6123at2759"/>
<comment type="caution">
    <text evidence="3">The sequence shown here is derived from an EMBL/GenBank/DDBJ whole genome shotgun (WGS) entry which is preliminary data.</text>
</comment>
<sequence>MARGFSYLVLVLCGIWVQATAVISSNSTLNAVSELPSTLYRSYLTPTLHSRDDKVDLRILCLGASITWGVGSSTGNGYRKPLRDRLRFEGYEVDMVGTKHNGDMADNDVEAHPGDVIDQVHTAARGSYRYNPNVVLINAGTNDCLQNRDIAGAGERMRVLVNDLFQSISGVTVVLSTLIPCKDPTGEANCRL</sequence>
<keyword evidence="1" id="KW-0732">Signal</keyword>
<dbReference type="InterPro" id="IPR036514">
    <property type="entry name" value="SGNH_hydro_sf"/>
</dbReference>
<dbReference type="Pfam" id="PF13472">
    <property type="entry name" value="Lipase_GDSL_2"/>
    <property type="match status" value="1"/>
</dbReference>
<evidence type="ECO:0000259" key="2">
    <source>
        <dbReference type="Pfam" id="PF13472"/>
    </source>
</evidence>
<dbReference type="Proteomes" id="UP000710440">
    <property type="component" value="Unassembled WGS sequence"/>
</dbReference>
<proteinExistence type="predicted"/>
<dbReference type="PANTHER" id="PTHR30383:SF31">
    <property type="entry name" value="SGNH HYDROLASE-TYPE ESTERASE DOMAIN-CONTAINING PROTEIN-RELATED"/>
    <property type="match status" value="1"/>
</dbReference>
<dbReference type="PANTHER" id="PTHR30383">
    <property type="entry name" value="THIOESTERASE 1/PROTEASE 1/LYSOPHOSPHOLIPASE L1"/>
    <property type="match status" value="1"/>
</dbReference>
<dbReference type="SUPFAM" id="SSF52266">
    <property type="entry name" value="SGNH hydrolase"/>
    <property type="match status" value="1"/>
</dbReference>
<feature type="domain" description="SGNH hydrolase-type esterase" evidence="2">
    <location>
        <begin position="61"/>
        <end position="184"/>
    </location>
</feature>
<gene>
    <name evidence="3" type="ORF">Aspvir_009171</name>
</gene>
<evidence type="ECO:0000313" key="4">
    <source>
        <dbReference type="Proteomes" id="UP000710440"/>
    </source>
</evidence>
<name>A0A9P3C3G3_ASPVI</name>
<accession>A0A9P3C3G3</accession>
<dbReference type="EMBL" id="BOPL01000007">
    <property type="protein sequence ID" value="GIK05072.1"/>
    <property type="molecule type" value="Genomic_DNA"/>
</dbReference>
<feature type="chain" id="PRO_5040278732" description="SGNH hydrolase-type esterase domain-containing protein" evidence="1">
    <location>
        <begin position="22"/>
        <end position="192"/>
    </location>
</feature>
<evidence type="ECO:0000256" key="1">
    <source>
        <dbReference type="SAM" id="SignalP"/>
    </source>
</evidence>
<dbReference type="Gene3D" id="3.40.50.1110">
    <property type="entry name" value="SGNH hydrolase"/>
    <property type="match status" value="1"/>
</dbReference>
<dbReference type="AlphaFoldDB" id="A0A9P3C3G3"/>
<reference evidence="3 4" key="1">
    <citation type="submission" date="2021-02" db="EMBL/GenBank/DDBJ databases">
        <title>Pan-genome distribution and transcriptional activeness of fungal secondary metabolism genes in Aspergillus section Fumigati.</title>
        <authorList>
            <person name="Takahashi H."/>
            <person name="Umemura M."/>
            <person name="Ninomiya A."/>
            <person name="Kusuya Y."/>
            <person name="Urayama S."/>
            <person name="Shimizu M."/>
            <person name="Watanabe A."/>
            <person name="Kamei K."/>
            <person name="Yaguchi T."/>
            <person name="Hagiwara D."/>
        </authorList>
    </citation>
    <scope>NUCLEOTIDE SEQUENCE [LARGE SCALE GENOMIC DNA]</scope>
    <source>
        <strain evidence="3 4">IFM 47045</strain>
    </source>
</reference>
<dbReference type="InterPro" id="IPR051532">
    <property type="entry name" value="Ester_Hydrolysis_Enzymes"/>
</dbReference>
<dbReference type="RefSeq" id="XP_043128258.1">
    <property type="nucleotide sequence ID" value="XM_043272323.1"/>
</dbReference>
<evidence type="ECO:0000313" key="3">
    <source>
        <dbReference type="EMBL" id="GIK05072.1"/>
    </source>
</evidence>
<dbReference type="GO" id="GO:0004622">
    <property type="term" value="F:phosphatidylcholine lysophospholipase activity"/>
    <property type="evidence" value="ECO:0007669"/>
    <property type="project" value="TreeGrafter"/>
</dbReference>
<organism evidence="3 4">
    <name type="scientific">Aspergillus viridinutans</name>
    <dbReference type="NCBI Taxonomy" id="75553"/>
    <lineage>
        <taxon>Eukaryota</taxon>
        <taxon>Fungi</taxon>
        <taxon>Dikarya</taxon>
        <taxon>Ascomycota</taxon>
        <taxon>Pezizomycotina</taxon>
        <taxon>Eurotiomycetes</taxon>
        <taxon>Eurotiomycetidae</taxon>
        <taxon>Eurotiales</taxon>
        <taxon>Aspergillaceae</taxon>
        <taxon>Aspergillus</taxon>
        <taxon>Aspergillus subgen. Fumigati</taxon>
    </lineage>
</organism>
<feature type="signal peptide" evidence="1">
    <location>
        <begin position="1"/>
        <end position="21"/>
    </location>
</feature>
<keyword evidence="4" id="KW-1185">Reference proteome</keyword>
<dbReference type="GeneID" id="66937153"/>
<protein>
    <recommendedName>
        <fullName evidence="2">SGNH hydrolase-type esterase domain-containing protein</fullName>
    </recommendedName>
</protein>